<comment type="caution">
    <text evidence="6">The sequence shown here is derived from an EMBL/GenBank/DDBJ whole genome shotgun (WGS) entry which is preliminary data.</text>
</comment>
<feature type="domain" description="Periplasmic binding protein" evidence="5">
    <location>
        <begin position="48"/>
        <end position="311"/>
    </location>
</feature>
<dbReference type="EMBL" id="RJTH01000005">
    <property type="protein sequence ID" value="RUM24419.1"/>
    <property type="molecule type" value="Genomic_DNA"/>
</dbReference>
<dbReference type="InterPro" id="IPR028082">
    <property type="entry name" value="Peripla_BP_I"/>
</dbReference>
<evidence type="ECO:0000256" key="4">
    <source>
        <dbReference type="SAM" id="SignalP"/>
    </source>
</evidence>
<evidence type="ECO:0000256" key="1">
    <source>
        <dbReference type="ARBA" id="ARBA00004196"/>
    </source>
</evidence>
<comment type="similarity">
    <text evidence="2">Belongs to the bacterial solute-binding protein 2 family.</text>
</comment>
<dbReference type="RefSeq" id="WP_126922102.1">
    <property type="nucleotide sequence ID" value="NZ_ML133690.1"/>
</dbReference>
<sequence>MREDSMHATQNRYRTHSKSISGSVFRKSALALTALLFAGSAMAKDLTFGYVPASLEYPYNVMTAKGFEEAAKEKGVKTVVLDPRGSVEKQGNSLDDLMSQKVDAIGFLPLDSVVAEGFVDKVNAAKIPVVAIALQVGDSAKRKLQDPYPGLSALVATDNYQAGYVSGEMAAKLLPKDKTAKIGIVMGDPAYTIVKLDTDGFKAALDKAGAKYDIVAEQPTNWTPDEGESVCQNFLTAHPDIDLIYSHADDMAIGCARAIDASNSKPKLIATGGGSKLGHDAIVAGEMDGSVCTRPKLLGKLMFDAMYEAATKPETPKGRFVSYDMPPITKETIDSCPEQW</sequence>
<dbReference type="CDD" id="cd01536">
    <property type="entry name" value="PBP1_ABC_sugar_binding-like"/>
    <property type="match status" value="1"/>
</dbReference>
<keyword evidence="3 4" id="KW-0732">Signal</keyword>
<dbReference type="PANTHER" id="PTHR46847:SF1">
    <property type="entry name" value="D-ALLOSE-BINDING PERIPLASMIC PROTEIN-RELATED"/>
    <property type="match status" value="1"/>
</dbReference>
<proteinExistence type="inferred from homology"/>
<dbReference type="Pfam" id="PF13407">
    <property type="entry name" value="Peripla_BP_4"/>
    <property type="match status" value="1"/>
</dbReference>
<dbReference type="GO" id="GO:0030246">
    <property type="term" value="F:carbohydrate binding"/>
    <property type="evidence" value="ECO:0007669"/>
    <property type="project" value="UniProtKB-ARBA"/>
</dbReference>
<dbReference type="SUPFAM" id="SSF53822">
    <property type="entry name" value="Periplasmic binding protein-like I"/>
    <property type="match status" value="1"/>
</dbReference>
<feature type="chain" id="PRO_5018983726" evidence="4">
    <location>
        <begin position="44"/>
        <end position="340"/>
    </location>
</feature>
<dbReference type="Gene3D" id="3.40.50.2300">
    <property type="match status" value="2"/>
</dbReference>
<dbReference type="Proteomes" id="UP000278823">
    <property type="component" value="Unassembled WGS sequence"/>
</dbReference>
<feature type="signal peptide" evidence="4">
    <location>
        <begin position="1"/>
        <end position="43"/>
    </location>
</feature>
<dbReference type="OrthoDB" id="7546817at2"/>
<keyword evidence="7" id="KW-1185">Reference proteome</keyword>
<evidence type="ECO:0000256" key="2">
    <source>
        <dbReference type="ARBA" id="ARBA00007639"/>
    </source>
</evidence>
<protein>
    <submittedName>
        <fullName evidence="6">Sugar ABC transporter substrate-binding protein</fullName>
    </submittedName>
</protein>
<evidence type="ECO:0000256" key="3">
    <source>
        <dbReference type="ARBA" id="ARBA00022729"/>
    </source>
</evidence>
<dbReference type="AlphaFoldDB" id="A0A432PJ76"/>
<gene>
    <name evidence="6" type="ORF">EFQ99_16690</name>
</gene>
<dbReference type="InterPro" id="IPR025997">
    <property type="entry name" value="SBP_2_dom"/>
</dbReference>
<dbReference type="GO" id="GO:0030313">
    <property type="term" value="C:cell envelope"/>
    <property type="evidence" value="ECO:0007669"/>
    <property type="project" value="UniProtKB-SubCell"/>
</dbReference>
<evidence type="ECO:0000313" key="6">
    <source>
        <dbReference type="EMBL" id="RUM24419.1"/>
    </source>
</evidence>
<organism evidence="6 7">
    <name type="scientific">Rhizobium vallis</name>
    <dbReference type="NCBI Taxonomy" id="634290"/>
    <lineage>
        <taxon>Bacteria</taxon>
        <taxon>Pseudomonadati</taxon>
        <taxon>Pseudomonadota</taxon>
        <taxon>Alphaproteobacteria</taxon>
        <taxon>Hyphomicrobiales</taxon>
        <taxon>Rhizobiaceae</taxon>
        <taxon>Rhizobium/Agrobacterium group</taxon>
        <taxon>Rhizobium</taxon>
    </lineage>
</organism>
<comment type="subcellular location">
    <subcellularLocation>
        <location evidence="1">Cell envelope</location>
    </subcellularLocation>
</comment>
<reference evidence="7" key="1">
    <citation type="submission" date="2018-11" db="EMBL/GenBank/DDBJ databases">
        <title>Rhizobium chutanense sp. nov., isolated from root nodules of Phaseolus vulgaris in China.</title>
        <authorList>
            <person name="Huo Y."/>
        </authorList>
    </citation>
    <scope>NUCLEOTIDE SEQUENCE [LARGE SCALE GENOMIC DNA]</scope>
    <source>
        <strain evidence="7">CCBAU 65647</strain>
    </source>
</reference>
<dbReference type="PANTHER" id="PTHR46847">
    <property type="entry name" value="D-ALLOSE-BINDING PERIPLASMIC PROTEIN-RELATED"/>
    <property type="match status" value="1"/>
</dbReference>
<name>A0A432PJ76_9HYPH</name>
<accession>A0A432PJ76</accession>
<evidence type="ECO:0000259" key="5">
    <source>
        <dbReference type="Pfam" id="PF13407"/>
    </source>
</evidence>
<evidence type="ECO:0000313" key="7">
    <source>
        <dbReference type="Proteomes" id="UP000278823"/>
    </source>
</evidence>